<feature type="signal peptide" evidence="5">
    <location>
        <begin position="1"/>
        <end position="28"/>
    </location>
</feature>
<dbReference type="SUPFAM" id="SSF50199">
    <property type="entry name" value="Staphylococcal nuclease"/>
    <property type="match status" value="1"/>
</dbReference>
<keyword evidence="1" id="KW-0540">Nuclease</keyword>
<accession>A0A0G3WJN3</accession>
<dbReference type="GO" id="GO:0003676">
    <property type="term" value="F:nucleic acid binding"/>
    <property type="evidence" value="ECO:0007669"/>
    <property type="project" value="InterPro"/>
</dbReference>
<keyword evidence="2" id="KW-0255">Endonuclease</keyword>
<evidence type="ECO:0000256" key="3">
    <source>
        <dbReference type="ARBA" id="ARBA00022801"/>
    </source>
</evidence>
<dbReference type="SMART" id="SM00318">
    <property type="entry name" value="SNc"/>
    <property type="match status" value="1"/>
</dbReference>
<dbReference type="AlphaFoldDB" id="A0A0G3WJN3"/>
<reference evidence="7 8" key="1">
    <citation type="submission" date="2014-09" db="EMBL/GenBank/DDBJ databases">
        <title>Complete genome sequence of Endomicrobium proavitum.</title>
        <authorList>
            <person name="Zheng H."/>
        </authorList>
    </citation>
    <scope>NUCLEOTIDE SEQUENCE [LARGE SCALE GENOMIC DNA]</scope>
    <source>
        <strain evidence="7 8">Rsa215</strain>
    </source>
</reference>
<evidence type="ECO:0000256" key="4">
    <source>
        <dbReference type="SAM" id="MobiDB-lite"/>
    </source>
</evidence>
<protein>
    <submittedName>
        <fullName evidence="7">Putative nuclease</fullName>
    </submittedName>
</protein>
<keyword evidence="5" id="KW-0732">Signal</keyword>
<dbReference type="RefSeq" id="WP_052570636.1">
    <property type="nucleotide sequence ID" value="NZ_CP009498.1"/>
</dbReference>
<proteinExistence type="predicted"/>
<dbReference type="PROSITE" id="PS50830">
    <property type="entry name" value="TNASE_3"/>
    <property type="match status" value="1"/>
</dbReference>
<dbReference type="InterPro" id="IPR016071">
    <property type="entry name" value="Staphylococal_nuclease_OB-fold"/>
</dbReference>
<evidence type="ECO:0000256" key="2">
    <source>
        <dbReference type="ARBA" id="ARBA00022759"/>
    </source>
</evidence>
<dbReference type="GO" id="GO:0016787">
    <property type="term" value="F:hydrolase activity"/>
    <property type="evidence" value="ECO:0007669"/>
    <property type="project" value="UniProtKB-KW"/>
</dbReference>
<gene>
    <name evidence="7" type="ORF">Epro_0711</name>
</gene>
<feature type="domain" description="TNase-like" evidence="6">
    <location>
        <begin position="42"/>
        <end position="166"/>
    </location>
</feature>
<dbReference type="STRING" id="1408281.Epro_0711"/>
<dbReference type="PROSITE" id="PS01123">
    <property type="entry name" value="TNASE_1"/>
    <property type="match status" value="1"/>
</dbReference>
<feature type="chain" id="PRO_5005185970" evidence="5">
    <location>
        <begin position="29"/>
        <end position="182"/>
    </location>
</feature>
<evidence type="ECO:0000313" key="8">
    <source>
        <dbReference type="Proteomes" id="UP000035337"/>
    </source>
</evidence>
<dbReference type="PANTHER" id="PTHR12302:SF3">
    <property type="entry name" value="SERINE_THREONINE-PROTEIN KINASE 31"/>
    <property type="match status" value="1"/>
</dbReference>
<organism evidence="7 8">
    <name type="scientific">Endomicrobium proavitum</name>
    <dbReference type="NCBI Taxonomy" id="1408281"/>
    <lineage>
        <taxon>Bacteria</taxon>
        <taxon>Pseudomonadati</taxon>
        <taxon>Elusimicrobiota</taxon>
        <taxon>Endomicrobiia</taxon>
        <taxon>Endomicrobiales</taxon>
        <taxon>Endomicrobiaceae</taxon>
        <taxon>Endomicrobium</taxon>
    </lineage>
</organism>
<dbReference type="PANTHER" id="PTHR12302">
    <property type="entry name" value="EBNA2 BINDING PROTEIN P100"/>
    <property type="match status" value="1"/>
</dbReference>
<dbReference type="GO" id="GO:0004519">
    <property type="term" value="F:endonuclease activity"/>
    <property type="evidence" value="ECO:0007669"/>
    <property type="project" value="UniProtKB-KW"/>
</dbReference>
<dbReference type="InterPro" id="IPR035437">
    <property type="entry name" value="SNase_OB-fold_sf"/>
</dbReference>
<evidence type="ECO:0000256" key="5">
    <source>
        <dbReference type="SAM" id="SignalP"/>
    </source>
</evidence>
<evidence type="ECO:0000259" key="6">
    <source>
        <dbReference type="PROSITE" id="PS50830"/>
    </source>
</evidence>
<keyword evidence="3" id="KW-0378">Hydrolase</keyword>
<dbReference type="KEGG" id="epo:Epro_0711"/>
<feature type="region of interest" description="Disordered" evidence="4">
    <location>
        <begin position="163"/>
        <end position="182"/>
    </location>
</feature>
<dbReference type="InterPro" id="IPR002071">
    <property type="entry name" value="Thermonucl_AS"/>
</dbReference>
<name>A0A0G3WJN3_9BACT</name>
<dbReference type="OrthoDB" id="9805504at2"/>
<evidence type="ECO:0000313" key="7">
    <source>
        <dbReference type="EMBL" id="AKL98090.1"/>
    </source>
</evidence>
<dbReference type="EMBL" id="CP009498">
    <property type="protein sequence ID" value="AKL98090.1"/>
    <property type="molecule type" value="Genomic_DNA"/>
</dbReference>
<dbReference type="Pfam" id="PF00565">
    <property type="entry name" value="SNase"/>
    <property type="match status" value="1"/>
</dbReference>
<dbReference type="Gene3D" id="2.40.50.90">
    <property type="match status" value="1"/>
</dbReference>
<keyword evidence="8" id="KW-1185">Reference proteome</keyword>
<evidence type="ECO:0000256" key="1">
    <source>
        <dbReference type="ARBA" id="ARBA00022722"/>
    </source>
</evidence>
<dbReference type="Proteomes" id="UP000035337">
    <property type="component" value="Chromosome"/>
</dbReference>
<sequence>MAKKKASVKKTTKLLAFLFAIIVSGFFAKETVVKDYAEPVKGVIAGKVTKIADGDTLTIINSDNKLVKIRLYGIDAPETKQEFGSNSKQFLSSQINGKYITVDVIDIDKYKRSVGRVFIDDLDINREMVKNGYAWVYSQYMKLPEKSEWENLQTIAKADKKGLWQEDNPTAPWKWRKDPAYK</sequence>